<organism evidence="1 2">
    <name type="scientific">Dactylosporangium sucinum</name>
    <dbReference type="NCBI Taxonomy" id="1424081"/>
    <lineage>
        <taxon>Bacteria</taxon>
        <taxon>Bacillati</taxon>
        <taxon>Actinomycetota</taxon>
        <taxon>Actinomycetes</taxon>
        <taxon>Micromonosporales</taxon>
        <taxon>Micromonosporaceae</taxon>
        <taxon>Dactylosporangium</taxon>
    </lineage>
</organism>
<protein>
    <submittedName>
        <fullName evidence="1">Uncharacterized protein</fullName>
    </submittedName>
</protein>
<gene>
    <name evidence="1" type="ORF">GCM10007977_096260</name>
</gene>
<sequence length="128" mass="13542">MPAIDECLRRAMTIRGAIGASLIDYTTGQTLGLEGGQEQVAPHADPAAAALGTASVIHAAMQTAAYAPAVPGDTVEDVIISTSAAYHLIRPVRTAFDSRLVLYVWLDRTEGNLAIARRRVRSLADDLA</sequence>
<evidence type="ECO:0000313" key="1">
    <source>
        <dbReference type="EMBL" id="GGM79521.1"/>
    </source>
</evidence>
<comment type="caution">
    <text evidence="1">The sequence shown here is derived from an EMBL/GenBank/DDBJ whole genome shotgun (WGS) entry which is preliminary data.</text>
</comment>
<reference evidence="1" key="2">
    <citation type="submission" date="2020-09" db="EMBL/GenBank/DDBJ databases">
        <authorList>
            <person name="Sun Q."/>
            <person name="Ohkuma M."/>
        </authorList>
    </citation>
    <scope>NUCLEOTIDE SEQUENCE</scope>
    <source>
        <strain evidence="1">JCM 19831</strain>
    </source>
</reference>
<evidence type="ECO:0000313" key="2">
    <source>
        <dbReference type="Proteomes" id="UP000642070"/>
    </source>
</evidence>
<reference evidence="1" key="1">
    <citation type="journal article" date="2014" name="Int. J. Syst. Evol. Microbiol.">
        <title>Complete genome sequence of Corynebacterium casei LMG S-19264T (=DSM 44701T), isolated from a smear-ripened cheese.</title>
        <authorList>
            <consortium name="US DOE Joint Genome Institute (JGI-PGF)"/>
            <person name="Walter F."/>
            <person name="Albersmeier A."/>
            <person name="Kalinowski J."/>
            <person name="Ruckert C."/>
        </authorList>
    </citation>
    <scope>NUCLEOTIDE SEQUENCE</scope>
    <source>
        <strain evidence="1">JCM 19831</strain>
    </source>
</reference>
<dbReference type="AlphaFoldDB" id="A0A917UC53"/>
<keyword evidence="2" id="KW-1185">Reference proteome</keyword>
<name>A0A917UC53_9ACTN</name>
<proteinExistence type="predicted"/>
<dbReference type="Proteomes" id="UP000642070">
    <property type="component" value="Unassembled WGS sequence"/>
</dbReference>
<dbReference type="EMBL" id="BMPI01000081">
    <property type="protein sequence ID" value="GGM79521.1"/>
    <property type="molecule type" value="Genomic_DNA"/>
</dbReference>
<dbReference type="RefSeq" id="WP_190256786.1">
    <property type="nucleotide sequence ID" value="NZ_BMPI01000081.1"/>
</dbReference>
<accession>A0A917UC53</accession>